<dbReference type="AlphaFoldDB" id="A0A7X8SK00"/>
<dbReference type="EMBL" id="JABAIL010000003">
    <property type="protein sequence ID" value="NLR91537.1"/>
    <property type="molecule type" value="Genomic_DNA"/>
</dbReference>
<reference evidence="6 7" key="1">
    <citation type="submission" date="2020-04" db="EMBL/GenBank/DDBJ databases">
        <title>Flammeovirga sp. SR4, a novel species isolated from seawater.</title>
        <authorList>
            <person name="Wang X."/>
        </authorList>
    </citation>
    <scope>NUCLEOTIDE SEQUENCE [LARGE SCALE GENOMIC DNA]</scope>
    <source>
        <strain evidence="6 7">SR4</strain>
    </source>
</reference>
<keyword evidence="2" id="KW-0808">Transferase</keyword>
<dbReference type="PANTHER" id="PTHR14453:SF67">
    <property type="entry name" value="POLY [ADP-RIBOSE] POLYMERASE"/>
    <property type="match status" value="1"/>
</dbReference>
<dbReference type="InterPro" id="IPR052056">
    <property type="entry name" value="Mono-ARTD/PARP"/>
</dbReference>
<proteinExistence type="predicted"/>
<dbReference type="Proteomes" id="UP000585050">
    <property type="component" value="Unassembled WGS sequence"/>
</dbReference>
<sequence length="338" mass="37804">MIESQNKEYYIGGSKFNVIYGDIIEVKSDVTVSSDDNFVSMGGGVSRRILNEGGIEIQFDAQKHTDLKLGDVLVTTAGRLSSKYIFHAITIDFNTGDIVNVDVLEEILARILELGKSLRIRSITLPAIGTGTAGFELEQAVKTTTETISEFLYQNTCIDEINLCLLPGVANNEDMNALFEGAVEFASITKQNKEIRDLLTGVNSTLKERGSVDKELISRLEVGLKHIDEIEMGQDNTIAVATIPHLLEDLQFLEDLYHNINNHKHTIEQLKEDKKVSEQALNYYNSALRHYEIEKAKYGGEMVPFQLITNIEDAKKGREETLNKITSINDELNNFLQA</sequence>
<dbReference type="InterPro" id="IPR043472">
    <property type="entry name" value="Macro_dom-like"/>
</dbReference>
<dbReference type="SMART" id="SM00506">
    <property type="entry name" value="A1pp"/>
    <property type="match status" value="1"/>
</dbReference>
<evidence type="ECO:0000256" key="3">
    <source>
        <dbReference type="ARBA" id="ARBA00023027"/>
    </source>
</evidence>
<dbReference type="PANTHER" id="PTHR14453">
    <property type="entry name" value="PARP/ZINC FINGER CCCH TYPE DOMAIN CONTAINING PROTEIN"/>
    <property type="match status" value="1"/>
</dbReference>
<evidence type="ECO:0000313" key="7">
    <source>
        <dbReference type="Proteomes" id="UP000585050"/>
    </source>
</evidence>
<organism evidence="6 7">
    <name type="scientific">Flammeovirga agarivorans</name>
    <dbReference type="NCBI Taxonomy" id="2726742"/>
    <lineage>
        <taxon>Bacteria</taxon>
        <taxon>Pseudomonadati</taxon>
        <taxon>Bacteroidota</taxon>
        <taxon>Cytophagia</taxon>
        <taxon>Cytophagales</taxon>
        <taxon>Flammeovirgaceae</taxon>
        <taxon>Flammeovirga</taxon>
    </lineage>
</organism>
<feature type="domain" description="Macro" evidence="5">
    <location>
        <begin position="3"/>
        <end position="187"/>
    </location>
</feature>
<dbReference type="PROSITE" id="PS51154">
    <property type="entry name" value="MACRO"/>
    <property type="match status" value="1"/>
</dbReference>
<dbReference type="Pfam" id="PF01661">
    <property type="entry name" value="Macro"/>
    <property type="match status" value="1"/>
</dbReference>
<dbReference type="SUPFAM" id="SSF52949">
    <property type="entry name" value="Macro domain-like"/>
    <property type="match status" value="1"/>
</dbReference>
<evidence type="ECO:0000259" key="5">
    <source>
        <dbReference type="PROSITE" id="PS51154"/>
    </source>
</evidence>
<feature type="coiled-coil region" evidence="4">
    <location>
        <begin position="253"/>
        <end position="280"/>
    </location>
</feature>
<comment type="caution">
    <text evidence="6">The sequence shown here is derived from an EMBL/GenBank/DDBJ whole genome shotgun (WGS) entry which is preliminary data.</text>
</comment>
<dbReference type="Gene3D" id="3.40.220.10">
    <property type="entry name" value="Leucine Aminopeptidase, subunit E, domain 1"/>
    <property type="match status" value="1"/>
</dbReference>
<keyword evidence="3" id="KW-0520">NAD</keyword>
<dbReference type="GO" id="GO:0010629">
    <property type="term" value="P:negative regulation of gene expression"/>
    <property type="evidence" value="ECO:0007669"/>
    <property type="project" value="TreeGrafter"/>
</dbReference>
<keyword evidence="7" id="KW-1185">Reference proteome</keyword>
<protein>
    <recommendedName>
        <fullName evidence="5">Macro domain-containing protein</fullName>
    </recommendedName>
</protein>
<dbReference type="GO" id="GO:0005737">
    <property type="term" value="C:cytoplasm"/>
    <property type="evidence" value="ECO:0007669"/>
    <property type="project" value="TreeGrafter"/>
</dbReference>
<evidence type="ECO:0000313" key="6">
    <source>
        <dbReference type="EMBL" id="NLR91537.1"/>
    </source>
</evidence>
<dbReference type="RefSeq" id="WP_168882256.1">
    <property type="nucleotide sequence ID" value="NZ_JABAIL010000003.1"/>
</dbReference>
<evidence type="ECO:0000256" key="2">
    <source>
        <dbReference type="ARBA" id="ARBA00022679"/>
    </source>
</evidence>
<dbReference type="InterPro" id="IPR002589">
    <property type="entry name" value="Macro_dom"/>
</dbReference>
<gene>
    <name evidence="6" type="ORF">HGP29_09990</name>
</gene>
<name>A0A7X8SK00_9BACT</name>
<keyword evidence="4" id="KW-0175">Coiled coil</keyword>
<keyword evidence="1" id="KW-0328">Glycosyltransferase</keyword>
<dbReference type="GO" id="GO:0003714">
    <property type="term" value="F:transcription corepressor activity"/>
    <property type="evidence" value="ECO:0007669"/>
    <property type="project" value="TreeGrafter"/>
</dbReference>
<evidence type="ECO:0000256" key="4">
    <source>
        <dbReference type="SAM" id="Coils"/>
    </source>
</evidence>
<dbReference type="GO" id="GO:0016757">
    <property type="term" value="F:glycosyltransferase activity"/>
    <property type="evidence" value="ECO:0007669"/>
    <property type="project" value="UniProtKB-KW"/>
</dbReference>
<accession>A0A7X8SK00</accession>
<evidence type="ECO:0000256" key="1">
    <source>
        <dbReference type="ARBA" id="ARBA00022676"/>
    </source>
</evidence>